<dbReference type="Gene3D" id="2.60.40.10">
    <property type="entry name" value="Immunoglobulins"/>
    <property type="match status" value="3"/>
</dbReference>
<feature type="active site" evidence="7">
    <location>
        <position position="338"/>
    </location>
</feature>
<protein>
    <recommendedName>
        <fullName evidence="6">protein-glutamine gamma-glutamyltransferase</fullName>
        <ecNumber evidence="6">2.3.2.13</ecNumber>
    </recommendedName>
</protein>
<keyword evidence="4 8" id="KW-0106">Calcium</keyword>
<dbReference type="InterPro" id="IPR050779">
    <property type="entry name" value="Transglutaminase"/>
</dbReference>
<proteinExistence type="inferred from homology"/>
<comment type="caution">
    <text evidence="10">The sequence shown here is derived from an EMBL/GenBank/DDBJ whole genome shotgun (WGS) entry which is preliminary data.</text>
</comment>
<keyword evidence="5" id="KW-0012">Acyltransferase</keyword>
<feature type="binding site" evidence="8">
    <location>
        <position position="432"/>
    </location>
    <ligand>
        <name>Ca(2+)</name>
        <dbReference type="ChEBI" id="CHEBI:29108"/>
    </ligand>
</feature>
<evidence type="ECO:0000256" key="1">
    <source>
        <dbReference type="ARBA" id="ARBA00005968"/>
    </source>
</evidence>
<dbReference type="Proteomes" id="UP001187415">
    <property type="component" value="Unassembled WGS sequence"/>
</dbReference>
<dbReference type="InterPro" id="IPR001102">
    <property type="entry name" value="Transglutaminase_N"/>
</dbReference>
<dbReference type="GO" id="GO:0005739">
    <property type="term" value="C:mitochondrion"/>
    <property type="evidence" value="ECO:0007669"/>
    <property type="project" value="TreeGrafter"/>
</dbReference>
<dbReference type="InterPro" id="IPR002931">
    <property type="entry name" value="Transglutaminase-like"/>
</dbReference>
<feature type="binding site" evidence="8">
    <location>
        <position position="378"/>
    </location>
    <ligand>
        <name>Ca(2+)</name>
        <dbReference type="ChEBI" id="CHEBI:29108"/>
    </ligand>
</feature>
<dbReference type="SUPFAM" id="SSF81296">
    <property type="entry name" value="E set domains"/>
    <property type="match status" value="1"/>
</dbReference>
<keyword evidence="11" id="KW-1185">Reference proteome</keyword>
<dbReference type="InterPro" id="IPR014756">
    <property type="entry name" value="Ig_E-set"/>
</dbReference>
<feature type="domain" description="Transglutaminase-like" evidence="9">
    <location>
        <begin position="251"/>
        <end position="341"/>
    </location>
</feature>
<evidence type="ECO:0000256" key="2">
    <source>
        <dbReference type="ARBA" id="ARBA00022679"/>
    </source>
</evidence>
<dbReference type="EMBL" id="JAUPFM010000017">
    <property type="protein sequence ID" value="KAK2824084.1"/>
    <property type="molecule type" value="Genomic_DNA"/>
</dbReference>
<dbReference type="PANTHER" id="PTHR11590">
    <property type="entry name" value="PROTEIN-GLUTAMINE GAMMA-GLUTAMYLTRANSFERASE"/>
    <property type="match status" value="1"/>
</dbReference>
<evidence type="ECO:0000259" key="9">
    <source>
        <dbReference type="SMART" id="SM00460"/>
    </source>
</evidence>
<evidence type="ECO:0000256" key="8">
    <source>
        <dbReference type="PIRSR" id="PIRSR000459-2"/>
    </source>
</evidence>
<dbReference type="SUPFAM" id="SSF49309">
    <property type="entry name" value="Transglutaminase, two C-terminal domains"/>
    <property type="match status" value="2"/>
</dbReference>
<dbReference type="PROSITE" id="PS00547">
    <property type="entry name" value="TRANSGLUTAMINASES"/>
    <property type="match status" value="1"/>
</dbReference>
<dbReference type="Pfam" id="PF00868">
    <property type="entry name" value="Transglut_N"/>
    <property type="match status" value="1"/>
</dbReference>
<dbReference type="FunFam" id="2.60.40.10:FF:000090">
    <property type="entry name" value="Protein-glutamine gamma-glutamyltransferase 2"/>
    <property type="match status" value="1"/>
</dbReference>
<evidence type="ECO:0000256" key="6">
    <source>
        <dbReference type="ARBA" id="ARBA00024222"/>
    </source>
</evidence>
<dbReference type="InterPro" id="IPR008958">
    <property type="entry name" value="Transglutaminase_C"/>
</dbReference>
<dbReference type="GO" id="GO:0007399">
    <property type="term" value="P:nervous system development"/>
    <property type="evidence" value="ECO:0007669"/>
    <property type="project" value="UniProtKB-ARBA"/>
</dbReference>
<dbReference type="InterPro" id="IPR023608">
    <property type="entry name" value="Transglutaminase_animal"/>
</dbReference>
<keyword evidence="2" id="KW-0808">Transferase</keyword>
<organism evidence="10 11">
    <name type="scientific">Channa striata</name>
    <name type="common">Snakehead murrel</name>
    <name type="synonym">Ophicephalus striatus</name>
    <dbReference type="NCBI Taxonomy" id="64152"/>
    <lineage>
        <taxon>Eukaryota</taxon>
        <taxon>Metazoa</taxon>
        <taxon>Chordata</taxon>
        <taxon>Craniata</taxon>
        <taxon>Vertebrata</taxon>
        <taxon>Euteleostomi</taxon>
        <taxon>Actinopterygii</taxon>
        <taxon>Neopterygii</taxon>
        <taxon>Teleostei</taxon>
        <taxon>Neoteleostei</taxon>
        <taxon>Acanthomorphata</taxon>
        <taxon>Anabantaria</taxon>
        <taxon>Anabantiformes</taxon>
        <taxon>Channoidei</taxon>
        <taxon>Channidae</taxon>
        <taxon>Channa</taxon>
    </lineage>
</organism>
<keyword evidence="3 8" id="KW-0479">Metal-binding</keyword>
<feature type="binding site" evidence="8">
    <location>
        <position position="380"/>
    </location>
    <ligand>
        <name>Ca(2+)</name>
        <dbReference type="ChEBI" id="CHEBI:29108"/>
    </ligand>
</feature>
<evidence type="ECO:0000256" key="5">
    <source>
        <dbReference type="ARBA" id="ARBA00023315"/>
    </source>
</evidence>
<evidence type="ECO:0000256" key="3">
    <source>
        <dbReference type="ARBA" id="ARBA00022723"/>
    </source>
</evidence>
<feature type="binding site" evidence="8">
    <location>
        <position position="427"/>
    </location>
    <ligand>
        <name>Ca(2+)</name>
        <dbReference type="ChEBI" id="CHEBI:29108"/>
    </ligand>
</feature>
<dbReference type="InterPro" id="IPR036985">
    <property type="entry name" value="Transglutaminase-like_sf"/>
</dbReference>
<name>A0AA88LTY9_CHASR</name>
<accession>A0AA88LTY9</accession>
<evidence type="ECO:0000256" key="7">
    <source>
        <dbReference type="PIRSR" id="PIRSR000459-1"/>
    </source>
</evidence>
<dbReference type="Gene3D" id="3.90.260.10">
    <property type="entry name" value="Transglutaminase-like"/>
    <property type="match status" value="1"/>
</dbReference>
<dbReference type="GO" id="GO:0046872">
    <property type="term" value="F:metal ion binding"/>
    <property type="evidence" value="ECO:0007669"/>
    <property type="project" value="UniProtKB-KW"/>
</dbReference>
<evidence type="ECO:0000313" key="11">
    <source>
        <dbReference type="Proteomes" id="UP001187415"/>
    </source>
</evidence>
<dbReference type="Pfam" id="PF01841">
    <property type="entry name" value="Transglut_core"/>
    <property type="match status" value="1"/>
</dbReference>
<feature type="active site" evidence="7">
    <location>
        <position position="259"/>
    </location>
</feature>
<feature type="active site" evidence="7">
    <location>
        <position position="315"/>
    </location>
</feature>
<dbReference type="SMART" id="SM00460">
    <property type="entry name" value="TGc"/>
    <property type="match status" value="1"/>
</dbReference>
<evidence type="ECO:0000256" key="4">
    <source>
        <dbReference type="ARBA" id="ARBA00022837"/>
    </source>
</evidence>
<dbReference type="InterPro" id="IPR038765">
    <property type="entry name" value="Papain-like_cys_pep_sf"/>
</dbReference>
<dbReference type="SUPFAM" id="SSF54001">
    <property type="entry name" value="Cysteine proteinases"/>
    <property type="match status" value="1"/>
</dbReference>
<dbReference type="EC" id="2.3.2.13" evidence="6"/>
<dbReference type="InterPro" id="IPR013783">
    <property type="entry name" value="Ig-like_fold"/>
</dbReference>
<sequence length="675" mass="76862">MANSGTVAVDLRCRENNQAHRTKRIDKRRLIVRRGQPFLISLNCSESRSQYRQHIVQVALYLGRRQISVEENEARGRWWFRQQEAQSDILLTLHSPADAPIGQYNLIVYMTTQTIRKPFFLLFNPWCTDDAVYQPDERLLQEYVMNQNGIIYQGNADGIINLQWNYGQFEKDVIDICFKILDNSTDARNNPERDTESRSDPVYVSRTIIAMVNNLDDSGVLVGKWIDPYVDGAHPLSWNGSVTILRQWSFKGPVKYGQCWVFAGVACTVLRCLGIPTRVITNFNSAHDVNGDVSIDFEVSEDGNESTPEIIWNYHCWVESWMRRNDLPEGNDGWQVLDPTPQERSDGMYRCGPCPVTAIKEGNLSLQYDAQFIFAEVNADVVHWKVKRNDPRIKIKVEQSRVGTNISTKAVHGEYREDVTLDYKYPEGSREERQVYERTGRQVPQRITGTSPGQLQLTIKHDNPAFGRDFDITFEVRNTGPSTTHAVLQMRAVAVIYNGIRRGICRKHKVSVSVPAYETQREMLHLRYNDYAPYVSEHHLIKARAILEVKGEDQTLITTAHISLSLPKIQVQVMGRVVVRERVTAYFSFTNPLPVPLRDGVFSVEGNGLLNATTINVPGSFSPGQNITGQVSFFPERRGVRKLLVGFDSDILHNLKGEATVVVRKPDFFFTSTTG</sequence>
<dbReference type="PIRSF" id="PIRSF000459">
    <property type="entry name" value="TGM_EBP42"/>
    <property type="match status" value="1"/>
</dbReference>
<dbReference type="InterPro" id="IPR036238">
    <property type="entry name" value="Transglutaminase_C_sf"/>
</dbReference>
<dbReference type="Pfam" id="PF00927">
    <property type="entry name" value="Transglut_C"/>
    <property type="match status" value="2"/>
</dbReference>
<dbReference type="PANTHER" id="PTHR11590:SF73">
    <property type="entry name" value="NOVEL TRANSGLUTAMINASE FAMILY PROTEIN-RELATED"/>
    <property type="match status" value="1"/>
</dbReference>
<dbReference type="FunFam" id="3.90.260.10:FF:000001">
    <property type="entry name" value="Protein-glutamine gamma-glutamyltransferase 2"/>
    <property type="match status" value="1"/>
</dbReference>
<dbReference type="GO" id="GO:0003810">
    <property type="term" value="F:protein-glutamine gamma-glutamyltransferase activity"/>
    <property type="evidence" value="ECO:0007669"/>
    <property type="project" value="UniProtKB-EC"/>
</dbReference>
<dbReference type="AlphaFoldDB" id="A0AA88LTY9"/>
<comment type="cofactor">
    <cofactor evidence="8">
        <name>Ca(2+)</name>
        <dbReference type="ChEBI" id="CHEBI:29108"/>
    </cofactor>
    <text evidence="8">Binds 1 Ca(2+) ion per subunit.</text>
</comment>
<gene>
    <name evidence="10" type="ORF">Q5P01_021259</name>
</gene>
<comment type="similarity">
    <text evidence="1">Belongs to the transglutaminase superfamily. Transglutaminase family.</text>
</comment>
<dbReference type="InterPro" id="IPR013808">
    <property type="entry name" value="Transglutaminase_AS"/>
</dbReference>
<reference evidence="10" key="1">
    <citation type="submission" date="2023-07" db="EMBL/GenBank/DDBJ databases">
        <title>Chromosome-level Genome Assembly of Striped Snakehead (Channa striata).</title>
        <authorList>
            <person name="Liu H."/>
        </authorList>
    </citation>
    <scope>NUCLEOTIDE SEQUENCE</scope>
    <source>
        <strain evidence="10">Gz</strain>
        <tissue evidence="10">Muscle</tissue>
    </source>
</reference>
<evidence type="ECO:0000313" key="10">
    <source>
        <dbReference type="EMBL" id="KAK2824084.1"/>
    </source>
</evidence>